<evidence type="ECO:0000313" key="2">
    <source>
        <dbReference type="EMBL" id="CAF1409439.1"/>
    </source>
</evidence>
<sequence length="72" mass="8382">MRLLQLYSNARDSKDAINRSLIALQCPLIVQSPINHNLIDIQTRLHTLFTLDFLYRLNLIARHRNLIDLASL</sequence>
<evidence type="ECO:0000259" key="1">
    <source>
        <dbReference type="Pfam" id="PF26076"/>
    </source>
</evidence>
<dbReference type="EMBL" id="CAJNOT010003975">
    <property type="protein sequence ID" value="CAF1409439.1"/>
    <property type="molecule type" value="Genomic_DNA"/>
</dbReference>
<feature type="domain" description="DDX60-like winged helix" evidence="1">
    <location>
        <begin position="1"/>
        <end position="72"/>
    </location>
</feature>
<dbReference type="EMBL" id="CAJOBD010002348">
    <property type="protein sequence ID" value="CAF3875234.1"/>
    <property type="molecule type" value="Genomic_DNA"/>
</dbReference>
<dbReference type="InterPro" id="IPR059032">
    <property type="entry name" value="WHD_DDX60"/>
</dbReference>
<gene>
    <name evidence="3" type="ORF">JBS370_LOCUS19536</name>
    <name evidence="2" type="ORF">ZHD862_LOCUS33477</name>
</gene>
<evidence type="ECO:0000313" key="4">
    <source>
        <dbReference type="Proteomes" id="UP000663864"/>
    </source>
</evidence>
<protein>
    <recommendedName>
        <fullName evidence="1">DDX60-like winged helix domain-containing protein</fullName>
    </recommendedName>
</protein>
<evidence type="ECO:0000313" key="3">
    <source>
        <dbReference type="EMBL" id="CAF3875234.1"/>
    </source>
</evidence>
<reference evidence="2" key="1">
    <citation type="submission" date="2021-02" db="EMBL/GenBank/DDBJ databases">
        <authorList>
            <person name="Nowell W R."/>
        </authorList>
    </citation>
    <scope>NUCLEOTIDE SEQUENCE</scope>
</reference>
<name>A0A815LFS2_9BILA</name>
<dbReference type="Proteomes" id="UP000663836">
    <property type="component" value="Unassembled WGS sequence"/>
</dbReference>
<comment type="caution">
    <text evidence="2">The sequence shown here is derived from an EMBL/GenBank/DDBJ whole genome shotgun (WGS) entry which is preliminary data.</text>
</comment>
<proteinExistence type="predicted"/>
<accession>A0A815LFS2</accession>
<dbReference type="Pfam" id="PF26076">
    <property type="entry name" value="WHD_DDX60"/>
    <property type="match status" value="1"/>
</dbReference>
<organism evidence="2 4">
    <name type="scientific">Rotaria sordida</name>
    <dbReference type="NCBI Taxonomy" id="392033"/>
    <lineage>
        <taxon>Eukaryota</taxon>
        <taxon>Metazoa</taxon>
        <taxon>Spiralia</taxon>
        <taxon>Gnathifera</taxon>
        <taxon>Rotifera</taxon>
        <taxon>Eurotatoria</taxon>
        <taxon>Bdelloidea</taxon>
        <taxon>Philodinida</taxon>
        <taxon>Philodinidae</taxon>
        <taxon>Rotaria</taxon>
    </lineage>
</organism>
<dbReference type="Proteomes" id="UP000663864">
    <property type="component" value="Unassembled WGS sequence"/>
</dbReference>
<dbReference type="AlphaFoldDB" id="A0A815LFS2"/>